<dbReference type="GO" id="GO:0030288">
    <property type="term" value="C:outer membrane-bounded periplasmic space"/>
    <property type="evidence" value="ECO:0007669"/>
    <property type="project" value="TreeGrafter"/>
</dbReference>
<dbReference type="SUPFAM" id="SSF53807">
    <property type="entry name" value="Helical backbone' metal receptor"/>
    <property type="match status" value="1"/>
</dbReference>
<dbReference type="Proteomes" id="UP000275368">
    <property type="component" value="Chromosome"/>
</dbReference>
<dbReference type="AlphaFoldDB" id="A0A3G9IY07"/>
<keyword evidence="4" id="KW-0732">Signal</keyword>
<dbReference type="PANTHER" id="PTHR30532">
    <property type="entry name" value="IRON III DICITRATE-BINDING PERIPLASMIC PROTEIN"/>
    <property type="match status" value="1"/>
</dbReference>
<sequence length="300" mass="33058">MKKLIFLMSIVCTLILSACSQSAPQQNGAANKDETVSKGTKIASLSIHLTNDLLALGITPVGSVVGGDSKAFLPHVADRLKNTKELGAATDPDMEALLALHPDVIYADEKYAGKDLSKYEKIAKTEVFDLDKGTWRDHLNQVGKLVNREQQAKQFINDYEAQTERVKTLVHKKIGDGKTMAIRVTAKELRVFGMVRPLGPILFDDLGLKPANGVEKINKAYEVISQEVLPDFDADAIFVVVNDEDGAKKVYQQLQKNPIWLGLKAVKENHIYTIGVQPWLDYSALGNKLALDDAEKIFAK</sequence>
<dbReference type="InterPro" id="IPR051313">
    <property type="entry name" value="Bact_iron-sidero_bind"/>
</dbReference>
<keyword evidence="3" id="KW-0813">Transport</keyword>
<dbReference type="PROSITE" id="PS51257">
    <property type="entry name" value="PROKAR_LIPOPROTEIN"/>
    <property type="match status" value="1"/>
</dbReference>
<evidence type="ECO:0000256" key="4">
    <source>
        <dbReference type="ARBA" id="ARBA00022729"/>
    </source>
</evidence>
<dbReference type="KEGG" id="pbk:Back11_51320"/>
<evidence type="ECO:0000313" key="5">
    <source>
        <dbReference type="EMBL" id="BBH23787.1"/>
    </source>
</evidence>
<organism evidence="5 6">
    <name type="scientific">Paenibacillus baekrokdamisoli</name>
    <dbReference type="NCBI Taxonomy" id="1712516"/>
    <lineage>
        <taxon>Bacteria</taxon>
        <taxon>Bacillati</taxon>
        <taxon>Bacillota</taxon>
        <taxon>Bacilli</taxon>
        <taxon>Bacillales</taxon>
        <taxon>Paenibacillaceae</taxon>
        <taxon>Paenibacillus</taxon>
    </lineage>
</organism>
<name>A0A3G9IY07_9BACL</name>
<dbReference type="Gene3D" id="3.40.50.1980">
    <property type="entry name" value="Nitrogenase molybdenum iron protein domain"/>
    <property type="match status" value="2"/>
</dbReference>
<dbReference type="PROSITE" id="PS50983">
    <property type="entry name" value="FE_B12_PBP"/>
    <property type="match status" value="1"/>
</dbReference>
<reference evidence="5 6" key="1">
    <citation type="submission" date="2018-11" db="EMBL/GenBank/DDBJ databases">
        <title>Complete genome sequence of Paenibacillus baekrokdamisoli strain KCTC 33723.</title>
        <authorList>
            <person name="Kang S.W."/>
            <person name="Lee K.C."/>
            <person name="Kim K.K."/>
            <person name="Kim J.S."/>
            <person name="Kim D.S."/>
            <person name="Ko S.H."/>
            <person name="Yang S.H."/>
            <person name="Lee J.S."/>
        </authorList>
    </citation>
    <scope>NUCLEOTIDE SEQUENCE [LARGE SCALE GENOMIC DNA]</scope>
    <source>
        <strain evidence="5 6">KCTC 33723</strain>
    </source>
</reference>
<dbReference type="CDD" id="cd01138">
    <property type="entry name" value="FeuA"/>
    <property type="match status" value="1"/>
</dbReference>
<evidence type="ECO:0000313" key="6">
    <source>
        <dbReference type="Proteomes" id="UP000275368"/>
    </source>
</evidence>
<proteinExistence type="inferred from homology"/>
<dbReference type="OrthoDB" id="2901226at2"/>
<evidence type="ECO:0000256" key="2">
    <source>
        <dbReference type="ARBA" id="ARBA00008814"/>
    </source>
</evidence>
<comment type="similarity">
    <text evidence="2">Belongs to the bacterial solute-binding protein 8 family.</text>
</comment>
<evidence type="ECO:0000256" key="1">
    <source>
        <dbReference type="ARBA" id="ARBA00004196"/>
    </source>
</evidence>
<dbReference type="Pfam" id="PF01497">
    <property type="entry name" value="Peripla_BP_2"/>
    <property type="match status" value="1"/>
</dbReference>
<evidence type="ECO:0000256" key="3">
    <source>
        <dbReference type="ARBA" id="ARBA00022448"/>
    </source>
</evidence>
<dbReference type="PANTHER" id="PTHR30532:SF21">
    <property type="entry name" value="SIDEROPHORE-BINDING LIPOPROTEIN YFIY-RELATED"/>
    <property type="match status" value="1"/>
</dbReference>
<dbReference type="RefSeq" id="WP_125663534.1">
    <property type="nucleotide sequence ID" value="NZ_AP019308.1"/>
</dbReference>
<dbReference type="EMBL" id="AP019308">
    <property type="protein sequence ID" value="BBH23787.1"/>
    <property type="molecule type" value="Genomic_DNA"/>
</dbReference>
<dbReference type="InterPro" id="IPR002491">
    <property type="entry name" value="ABC_transptr_periplasmic_BD"/>
</dbReference>
<gene>
    <name evidence="5" type="ORF">Back11_51320</name>
</gene>
<protein>
    <submittedName>
        <fullName evidence="5">Iron-hydroxamate ABC transporter substrate-binding protein</fullName>
    </submittedName>
</protein>
<comment type="subcellular location">
    <subcellularLocation>
        <location evidence="1">Cell envelope</location>
    </subcellularLocation>
</comment>
<dbReference type="GO" id="GO:1901678">
    <property type="term" value="P:iron coordination entity transport"/>
    <property type="evidence" value="ECO:0007669"/>
    <property type="project" value="UniProtKB-ARBA"/>
</dbReference>
<keyword evidence="6" id="KW-1185">Reference proteome</keyword>
<accession>A0A3G9IY07</accession>